<dbReference type="Gene3D" id="1.25.40.570">
    <property type="match status" value="1"/>
</dbReference>
<reference evidence="3 4" key="1">
    <citation type="submission" date="2024-03" db="EMBL/GenBank/DDBJ databases">
        <authorList>
            <person name="Brejova B."/>
        </authorList>
    </citation>
    <scope>NUCLEOTIDE SEQUENCE [LARGE SCALE GENOMIC DNA]</scope>
    <source>
        <strain evidence="3 4">CBS 14171</strain>
    </source>
</reference>
<dbReference type="EMBL" id="OZ022408">
    <property type="protein sequence ID" value="CAK9439491.1"/>
    <property type="molecule type" value="Genomic_DNA"/>
</dbReference>
<proteinExistence type="predicted"/>
<dbReference type="SMART" id="SM00753">
    <property type="entry name" value="PAM"/>
    <property type="match status" value="1"/>
</dbReference>
<dbReference type="Proteomes" id="UP001497383">
    <property type="component" value="Chromosome 4"/>
</dbReference>
<dbReference type="PROSITE" id="PS50250">
    <property type="entry name" value="PCI"/>
    <property type="match status" value="1"/>
</dbReference>
<organism evidence="3 4">
    <name type="scientific">Lodderomyces beijingensis</name>
    <dbReference type="NCBI Taxonomy" id="1775926"/>
    <lineage>
        <taxon>Eukaryota</taxon>
        <taxon>Fungi</taxon>
        <taxon>Dikarya</taxon>
        <taxon>Ascomycota</taxon>
        <taxon>Saccharomycotina</taxon>
        <taxon>Pichiomycetes</taxon>
        <taxon>Debaryomycetaceae</taxon>
        <taxon>Candida/Lodderomyces clade</taxon>
        <taxon>Lodderomyces</taxon>
    </lineage>
</organism>
<dbReference type="Pfam" id="PF01399">
    <property type="entry name" value="PCI"/>
    <property type="match status" value="1"/>
</dbReference>
<sequence>MSDGELFSEDSYEFEFEEDEDVDVASGGGSRGSHSDDAIDEDEDDGIENRYYSAKAMKDDDVDQAIAEFHKIVSGSGNGAIGNGEREKLEWIFRSYKQLIKLNFHEANYDEVIRILRAVLPLLPKLNQVAYIEESLSRMIVRYSNVINVDFVQNLYRVLLDQSYFVNDKLWLKINSNLLNLYLEQRKYSDFAALLAQVHTRVTRMPESIQKLYMLEIIAAEIEYLFQIDKLDLTRMSKLYKLSCQSTTAVTHPKIMGVIKECGGKIQFYRKNYQKAKYEFYQSFNSFDEAGSLMEYKLKNLKYLALCSLLSDSELDPFQSSQETHTFVENNGEFDNLKKLIHAYNNFDLRQFEQSLKDSCRSDSFAQTDEIFQHASGEILQNLRLKILVKLIESREEIKFDELCDELNLGVEQVQELLFKLMHEGRLGQHIKVDNLRQRVCHDENSVESLMVPTTPKCIYYNTRLVETILSSSSPGGHDTSTIEDTMEIDARSMQASAPTAVLFPTTQERAPTTTTSTTLRSQFFFLIDRAYKPSDWYASIARWYSFVMSAPPKPKLRSDSAAALPSARRRSQENNNLGYSKAAEKELANFQTGLLNSTIDGSVGGGVGAGGGGGAGAGLNGVGGLDPSADGDDGVVYLKRINLLKSWVTALHD</sequence>
<dbReference type="PANTHER" id="PTHR10678">
    <property type="entry name" value="26S PROTEASOME NON-ATPASE REGULATORY SUBUNIT 11/COP9 SIGNALOSOME COMPLEX SUBUNIT 2"/>
    <property type="match status" value="1"/>
</dbReference>
<evidence type="ECO:0000259" key="2">
    <source>
        <dbReference type="PROSITE" id="PS50250"/>
    </source>
</evidence>
<evidence type="ECO:0000313" key="3">
    <source>
        <dbReference type="EMBL" id="CAK9439491.1"/>
    </source>
</evidence>
<dbReference type="InterPro" id="IPR050871">
    <property type="entry name" value="26S_Proteasome/COP9_Components"/>
</dbReference>
<dbReference type="GeneID" id="92208787"/>
<feature type="region of interest" description="Disordered" evidence="1">
    <location>
        <begin position="17"/>
        <end position="45"/>
    </location>
</feature>
<keyword evidence="4" id="KW-1185">Reference proteome</keyword>
<name>A0ABP0ZPV0_9ASCO</name>
<protein>
    <recommendedName>
        <fullName evidence="2">PCI domain-containing protein</fullName>
    </recommendedName>
</protein>
<evidence type="ECO:0000256" key="1">
    <source>
        <dbReference type="SAM" id="MobiDB-lite"/>
    </source>
</evidence>
<feature type="region of interest" description="Disordered" evidence="1">
    <location>
        <begin position="553"/>
        <end position="576"/>
    </location>
</feature>
<accession>A0ABP0ZPV0</accession>
<gene>
    <name evidence="3" type="ORF">LODBEIA_P35910</name>
</gene>
<feature type="domain" description="PCI" evidence="2">
    <location>
        <begin position="269"/>
        <end position="454"/>
    </location>
</feature>
<dbReference type="InterPro" id="IPR000717">
    <property type="entry name" value="PCI_dom"/>
</dbReference>
<evidence type="ECO:0000313" key="4">
    <source>
        <dbReference type="Proteomes" id="UP001497383"/>
    </source>
</evidence>
<dbReference type="RefSeq" id="XP_066830529.1">
    <property type="nucleotide sequence ID" value="XM_066973718.1"/>
</dbReference>